<dbReference type="Pfam" id="PF01594">
    <property type="entry name" value="AI-2E_transport"/>
    <property type="match status" value="1"/>
</dbReference>
<evidence type="ECO:0000313" key="10">
    <source>
        <dbReference type="EMBL" id="TKK84388.1"/>
    </source>
</evidence>
<feature type="transmembrane region" description="Helical" evidence="9">
    <location>
        <begin position="91"/>
        <end position="111"/>
    </location>
</feature>
<dbReference type="PANTHER" id="PTHR21716:SF53">
    <property type="entry name" value="PERMEASE PERM-RELATED"/>
    <property type="match status" value="1"/>
</dbReference>
<evidence type="ECO:0000256" key="4">
    <source>
        <dbReference type="ARBA" id="ARBA00022475"/>
    </source>
</evidence>
<keyword evidence="5 9" id="KW-0812">Transmembrane</keyword>
<keyword evidence="6 9" id="KW-1133">Transmembrane helix</keyword>
<dbReference type="InterPro" id="IPR002549">
    <property type="entry name" value="AI-2E-like"/>
</dbReference>
<dbReference type="EMBL" id="SZQA01000035">
    <property type="protein sequence ID" value="TKK84388.1"/>
    <property type="molecule type" value="Genomic_DNA"/>
</dbReference>
<dbReference type="GO" id="GO:0055085">
    <property type="term" value="P:transmembrane transport"/>
    <property type="evidence" value="ECO:0007669"/>
    <property type="project" value="TreeGrafter"/>
</dbReference>
<evidence type="ECO:0000256" key="6">
    <source>
        <dbReference type="ARBA" id="ARBA00022989"/>
    </source>
</evidence>
<feature type="transmembrane region" description="Helical" evidence="9">
    <location>
        <begin position="268"/>
        <end position="287"/>
    </location>
</feature>
<feature type="transmembrane region" description="Helical" evidence="9">
    <location>
        <begin position="293"/>
        <end position="314"/>
    </location>
</feature>
<evidence type="ECO:0000256" key="1">
    <source>
        <dbReference type="ARBA" id="ARBA00004651"/>
    </source>
</evidence>
<feature type="transmembrane region" description="Helical" evidence="9">
    <location>
        <begin position="321"/>
        <end position="340"/>
    </location>
</feature>
<dbReference type="GO" id="GO:0005886">
    <property type="term" value="C:plasma membrane"/>
    <property type="evidence" value="ECO:0007669"/>
    <property type="project" value="UniProtKB-SubCell"/>
</dbReference>
<dbReference type="AlphaFoldDB" id="A0A4U3M671"/>
<evidence type="ECO:0000256" key="7">
    <source>
        <dbReference type="ARBA" id="ARBA00023136"/>
    </source>
</evidence>
<keyword evidence="3" id="KW-0813">Transport</keyword>
<keyword evidence="11" id="KW-1185">Reference proteome</keyword>
<feature type="transmembrane region" description="Helical" evidence="9">
    <location>
        <begin position="198"/>
        <end position="227"/>
    </location>
</feature>
<dbReference type="OrthoDB" id="4016357at2"/>
<feature type="transmembrane region" description="Helical" evidence="9">
    <location>
        <begin position="68"/>
        <end position="85"/>
    </location>
</feature>
<feature type="transmembrane region" description="Helical" evidence="9">
    <location>
        <begin position="123"/>
        <end position="145"/>
    </location>
</feature>
<name>A0A4U3M671_9ACTN</name>
<keyword evidence="4" id="KW-1003">Cell membrane</keyword>
<evidence type="ECO:0000256" key="3">
    <source>
        <dbReference type="ARBA" id="ARBA00022448"/>
    </source>
</evidence>
<feature type="region of interest" description="Disordered" evidence="8">
    <location>
        <begin position="36"/>
        <end position="57"/>
    </location>
</feature>
<gene>
    <name evidence="10" type="ORF">FDA94_30090</name>
</gene>
<dbReference type="Proteomes" id="UP000308705">
    <property type="component" value="Unassembled WGS sequence"/>
</dbReference>
<reference evidence="10 11" key="1">
    <citation type="submission" date="2019-04" db="EMBL/GenBank/DDBJ databases">
        <title>Herbidospora sp. NEAU-GS14.nov., a novel actinomycete isolated from soil.</title>
        <authorList>
            <person name="Han L."/>
        </authorList>
    </citation>
    <scope>NUCLEOTIDE SEQUENCE [LARGE SCALE GENOMIC DNA]</scope>
    <source>
        <strain evidence="10 11">NEAU-GS14</strain>
    </source>
</reference>
<accession>A0A4U3M671</accession>
<dbReference type="PANTHER" id="PTHR21716">
    <property type="entry name" value="TRANSMEMBRANE PROTEIN"/>
    <property type="match status" value="1"/>
</dbReference>
<evidence type="ECO:0000256" key="9">
    <source>
        <dbReference type="SAM" id="Phobius"/>
    </source>
</evidence>
<proteinExistence type="inferred from homology"/>
<comment type="caution">
    <text evidence="10">The sequence shown here is derived from an EMBL/GenBank/DDBJ whole genome shotgun (WGS) entry which is preliminary data.</text>
</comment>
<evidence type="ECO:0000256" key="8">
    <source>
        <dbReference type="SAM" id="MobiDB-lite"/>
    </source>
</evidence>
<comment type="similarity">
    <text evidence="2">Belongs to the autoinducer-2 exporter (AI-2E) (TC 2.A.86) family.</text>
</comment>
<sequence length="402" mass="42197">MYGGTFGAVLALVTDKSVSSGPPPVEAPIAHAPIGAVAEPAPPPEPESTGEHKLPFGRPGKPMGNSPFMFGLVAALGVLTAWWLVQMVAAAGSVLVLIVVSLFLAVGLNPAVEWLHGRGMARIWAITIVFVGVIAFFAIFALSIVPALTEQTTGFVQDVPTLVQQLQNHPLIRSLDQEYQVLDKLTQYVTSGDLASQLFGGILGVAGVVISAVFSFLTVLVLTLYFLGSLNSIKESGYRLVPRSRRERVTKLVDEVIRQIGGYVGGNLIISLIAGVVTFIFLSIAGVPYALPLAIFVAITDLIPMVGAVIGAVVASLVGLLTSLPVGIACVVFFVIYQQIENYVISPRVFKSSVDVPPIATIIGALLGGALLGVVGALLGIPLAAAVLLILREVVLPRQEKL</sequence>
<comment type="subcellular location">
    <subcellularLocation>
        <location evidence="1">Cell membrane</location>
        <topology evidence="1">Multi-pass membrane protein</topology>
    </subcellularLocation>
</comment>
<keyword evidence="7 9" id="KW-0472">Membrane</keyword>
<evidence type="ECO:0000256" key="5">
    <source>
        <dbReference type="ARBA" id="ARBA00022692"/>
    </source>
</evidence>
<evidence type="ECO:0000313" key="11">
    <source>
        <dbReference type="Proteomes" id="UP000308705"/>
    </source>
</evidence>
<evidence type="ECO:0000256" key="2">
    <source>
        <dbReference type="ARBA" id="ARBA00009773"/>
    </source>
</evidence>
<protein>
    <submittedName>
        <fullName evidence="10">AI-2E family transporter</fullName>
    </submittedName>
</protein>
<feature type="transmembrane region" description="Helical" evidence="9">
    <location>
        <begin position="360"/>
        <end position="391"/>
    </location>
</feature>
<organism evidence="10 11">
    <name type="scientific">Herbidospora galbida</name>
    <dbReference type="NCBI Taxonomy" id="2575442"/>
    <lineage>
        <taxon>Bacteria</taxon>
        <taxon>Bacillati</taxon>
        <taxon>Actinomycetota</taxon>
        <taxon>Actinomycetes</taxon>
        <taxon>Streptosporangiales</taxon>
        <taxon>Streptosporangiaceae</taxon>
        <taxon>Herbidospora</taxon>
    </lineage>
</organism>